<dbReference type="InterPro" id="IPR022450">
    <property type="entry name" value="TsaD"/>
</dbReference>
<feature type="binding site" evidence="7">
    <location>
        <begin position="135"/>
        <end position="139"/>
    </location>
    <ligand>
        <name>substrate</name>
    </ligand>
</feature>
<gene>
    <name evidence="7" type="primary">tsaD</name>
    <name evidence="9" type="ORF">BCF89_10812</name>
</gene>
<feature type="binding site" evidence="7">
    <location>
        <position position="299"/>
    </location>
    <ligand>
        <name>Fe cation</name>
        <dbReference type="ChEBI" id="CHEBI:24875"/>
    </ligand>
</feature>
<evidence type="ECO:0000256" key="6">
    <source>
        <dbReference type="ARBA" id="ARBA00048117"/>
    </source>
</evidence>
<comment type="subcellular location">
    <subcellularLocation>
        <location evidence="7">Cytoplasm</location>
    </subcellularLocation>
</comment>
<evidence type="ECO:0000259" key="8">
    <source>
        <dbReference type="Pfam" id="PF00814"/>
    </source>
</evidence>
<dbReference type="EMBL" id="QKUB01000008">
    <property type="protein sequence ID" value="PZV99807.1"/>
    <property type="molecule type" value="Genomic_DNA"/>
</dbReference>
<dbReference type="GO" id="GO:0061711">
    <property type="term" value="F:tRNA N(6)-L-threonylcarbamoyladenine synthase activity"/>
    <property type="evidence" value="ECO:0007669"/>
    <property type="project" value="UniProtKB-EC"/>
</dbReference>
<protein>
    <recommendedName>
        <fullName evidence="7">tRNA N6-adenosine threonylcarbamoyltransferase</fullName>
        <ecNumber evidence="7">2.3.1.234</ecNumber>
    </recommendedName>
    <alternativeName>
        <fullName evidence="7">N6-L-threonylcarbamoyladenine synthase</fullName>
        <shortName evidence="7">t(6)A synthase</shortName>
    </alternativeName>
    <alternativeName>
        <fullName evidence="7">t(6)A37 threonylcarbamoyladenosine biosynthesis protein TsaD</fullName>
    </alternativeName>
    <alternativeName>
        <fullName evidence="7">tRNA threonylcarbamoyladenosine biosynthesis protein TsaD</fullName>
    </alternativeName>
</protein>
<keyword evidence="1 7" id="KW-0808">Transferase</keyword>
<feature type="binding site" evidence="7">
    <location>
        <position position="181"/>
    </location>
    <ligand>
        <name>substrate</name>
    </ligand>
</feature>
<feature type="binding site" evidence="7">
    <location>
        <position position="168"/>
    </location>
    <ligand>
        <name>substrate</name>
    </ligand>
</feature>
<feature type="binding site" evidence="7">
    <location>
        <position position="117"/>
    </location>
    <ligand>
        <name>Fe cation</name>
        <dbReference type="ChEBI" id="CHEBI:24875"/>
    </ligand>
</feature>
<evidence type="ECO:0000313" key="10">
    <source>
        <dbReference type="Proteomes" id="UP000249646"/>
    </source>
</evidence>
<dbReference type="GO" id="GO:0002949">
    <property type="term" value="P:tRNA threonylcarbamoyladenosine modification"/>
    <property type="evidence" value="ECO:0007669"/>
    <property type="project" value="UniProtKB-UniRule"/>
</dbReference>
<comment type="catalytic activity">
    <reaction evidence="6 7">
        <text>L-threonylcarbamoyladenylate + adenosine(37) in tRNA = N(6)-L-threonylcarbamoyladenosine(37) in tRNA + AMP + H(+)</text>
        <dbReference type="Rhea" id="RHEA:37059"/>
        <dbReference type="Rhea" id="RHEA-COMP:10162"/>
        <dbReference type="Rhea" id="RHEA-COMP:10163"/>
        <dbReference type="ChEBI" id="CHEBI:15378"/>
        <dbReference type="ChEBI" id="CHEBI:73682"/>
        <dbReference type="ChEBI" id="CHEBI:74411"/>
        <dbReference type="ChEBI" id="CHEBI:74418"/>
        <dbReference type="ChEBI" id="CHEBI:456215"/>
        <dbReference type="EC" id="2.3.1.234"/>
    </reaction>
</comment>
<comment type="similarity">
    <text evidence="7">Belongs to the KAE1 / TsaD family.</text>
</comment>
<keyword evidence="3 7" id="KW-0479">Metal-binding</keyword>
<dbReference type="AlphaFoldDB" id="A0A2W7G890"/>
<feature type="binding site" evidence="7">
    <location>
        <position position="113"/>
    </location>
    <ligand>
        <name>Fe cation</name>
        <dbReference type="ChEBI" id="CHEBI:24875"/>
    </ligand>
</feature>
<dbReference type="GO" id="GO:0005737">
    <property type="term" value="C:cytoplasm"/>
    <property type="evidence" value="ECO:0007669"/>
    <property type="project" value="UniProtKB-SubCell"/>
</dbReference>
<dbReference type="EC" id="2.3.1.234" evidence="7"/>
<feature type="binding site" evidence="7">
    <location>
        <position position="275"/>
    </location>
    <ligand>
        <name>substrate</name>
    </ligand>
</feature>
<dbReference type="HAMAP" id="MF_01445">
    <property type="entry name" value="TsaD"/>
    <property type="match status" value="1"/>
</dbReference>
<evidence type="ECO:0000256" key="7">
    <source>
        <dbReference type="HAMAP-Rule" id="MF_01445"/>
    </source>
</evidence>
<feature type="domain" description="Gcp-like" evidence="8">
    <location>
        <begin position="27"/>
        <end position="305"/>
    </location>
</feature>
<organism evidence="9 10">
    <name type="scientific">Metamycoplasma auris</name>
    <dbReference type="NCBI Taxonomy" id="51363"/>
    <lineage>
        <taxon>Bacteria</taxon>
        <taxon>Bacillati</taxon>
        <taxon>Mycoplasmatota</taxon>
        <taxon>Mycoplasmoidales</taxon>
        <taxon>Metamycoplasmataceae</taxon>
        <taxon>Metamycoplasma</taxon>
    </lineage>
</organism>
<proteinExistence type="inferred from homology"/>
<sequence>MKIFAIESSHDDTSFAILENNNPLWMKTITQTEIHKKYGGTIPELASRMHVKNILLLIEELKNLKIDNKEIFKEIDYIAYTKEPGLVGSLQVGYVIAQSMAQIYKKPILGLNHLEGHFYSAFIKKELEFPVLCLLISGGHSQLMHYSKKDEFEIIGETLDDAVGEVYDKIARKLNLGFPGGPVIDKIWQENRDLYTSHFSIPKTENEFDFSFSGIKTAVINLVNNLRQKNQEINVNKIATEFQNTVILYLQNTLKKAINKFNPSLIVLAGGVSANVGIRNMFLGLHKNVYLPEMQYTTDNAMMIARLAYEKVRK</sequence>
<dbReference type="PANTHER" id="PTHR11735:SF6">
    <property type="entry name" value="TRNA N6-ADENOSINE THREONYLCARBAMOYLTRANSFERASE, MITOCHONDRIAL"/>
    <property type="match status" value="1"/>
</dbReference>
<dbReference type="OrthoDB" id="9806197at2"/>
<dbReference type="SUPFAM" id="SSF53067">
    <property type="entry name" value="Actin-like ATPase domain"/>
    <property type="match status" value="2"/>
</dbReference>
<dbReference type="PRINTS" id="PR00789">
    <property type="entry name" value="OSIALOPTASE"/>
</dbReference>
<evidence type="ECO:0000256" key="1">
    <source>
        <dbReference type="ARBA" id="ARBA00022679"/>
    </source>
</evidence>
<keyword evidence="10" id="KW-1185">Reference proteome</keyword>
<dbReference type="InterPro" id="IPR017861">
    <property type="entry name" value="KAE1/TsaD"/>
</dbReference>
<keyword evidence="7" id="KW-0963">Cytoplasm</keyword>
<dbReference type="InterPro" id="IPR043129">
    <property type="entry name" value="ATPase_NBD"/>
</dbReference>
<dbReference type="GO" id="GO:0005506">
    <property type="term" value="F:iron ion binding"/>
    <property type="evidence" value="ECO:0007669"/>
    <property type="project" value="UniProtKB-UniRule"/>
</dbReference>
<accession>A0A2W7G890</accession>
<dbReference type="Pfam" id="PF00814">
    <property type="entry name" value="TsaD"/>
    <property type="match status" value="1"/>
</dbReference>
<dbReference type="PANTHER" id="PTHR11735">
    <property type="entry name" value="TRNA N6-ADENOSINE THREONYLCARBAMOYLTRANSFERASE"/>
    <property type="match status" value="1"/>
</dbReference>
<comment type="cofactor">
    <cofactor evidence="7">
        <name>Fe(2+)</name>
        <dbReference type="ChEBI" id="CHEBI:29033"/>
    </cofactor>
    <text evidence="7">Binds 1 Fe(2+) ion per subunit.</text>
</comment>
<evidence type="ECO:0000256" key="3">
    <source>
        <dbReference type="ARBA" id="ARBA00022723"/>
    </source>
</evidence>
<evidence type="ECO:0000256" key="2">
    <source>
        <dbReference type="ARBA" id="ARBA00022694"/>
    </source>
</evidence>
<evidence type="ECO:0000256" key="4">
    <source>
        <dbReference type="ARBA" id="ARBA00023004"/>
    </source>
</evidence>
<evidence type="ECO:0000313" key="9">
    <source>
        <dbReference type="EMBL" id="PZV99807.1"/>
    </source>
</evidence>
<dbReference type="Proteomes" id="UP000249646">
    <property type="component" value="Unassembled WGS sequence"/>
</dbReference>
<name>A0A2W7G890_9BACT</name>
<evidence type="ECO:0000256" key="5">
    <source>
        <dbReference type="ARBA" id="ARBA00023315"/>
    </source>
</evidence>
<feature type="binding site" evidence="7">
    <location>
        <position position="185"/>
    </location>
    <ligand>
        <name>substrate</name>
    </ligand>
</feature>
<reference evidence="9 10" key="1">
    <citation type="submission" date="2018-06" db="EMBL/GenBank/DDBJ databases">
        <title>Genomic Encyclopedia of Archaeal and Bacterial Type Strains, Phase II (KMG-II): from individual species to whole genera.</title>
        <authorList>
            <person name="Goeker M."/>
        </authorList>
    </citation>
    <scope>NUCLEOTIDE SEQUENCE [LARGE SCALE GENOMIC DNA]</scope>
    <source>
        <strain evidence="9 10">ATCC 51348</strain>
    </source>
</reference>
<dbReference type="NCBIfam" id="TIGR00329">
    <property type="entry name" value="gcp_kae1"/>
    <property type="match status" value="1"/>
</dbReference>
<dbReference type="InterPro" id="IPR000905">
    <property type="entry name" value="Gcp-like_dom"/>
</dbReference>
<keyword evidence="2 7" id="KW-0819">tRNA processing</keyword>
<dbReference type="Gene3D" id="3.30.420.40">
    <property type="match status" value="2"/>
</dbReference>
<comment type="caution">
    <text evidence="9">The sequence shown here is derived from an EMBL/GenBank/DDBJ whole genome shotgun (WGS) entry which is preliminary data.</text>
</comment>
<keyword evidence="5 7" id="KW-0012">Acyltransferase</keyword>
<keyword evidence="4 7" id="KW-0408">Iron</keyword>
<comment type="function">
    <text evidence="7">Required for the formation of a threonylcarbamoyl group on adenosine at position 37 (t(6)A37) in tRNAs that read codons beginning with adenine. Is involved in the transfer of the threonylcarbamoyl moiety of threonylcarbamoyl-AMP (TC-AMP) to the N6 group of A37, together with TsaE and TsaB. TsaD likely plays a direct catalytic role in this reaction.</text>
</comment>
<dbReference type="NCBIfam" id="TIGR03723">
    <property type="entry name" value="T6A_TsaD_YgjD"/>
    <property type="match status" value="1"/>
</dbReference>
<dbReference type="RefSeq" id="WP_111518740.1">
    <property type="nucleotide sequence ID" value="NZ_QKUB01000008.1"/>
</dbReference>